<dbReference type="GO" id="GO:0003677">
    <property type="term" value="F:DNA binding"/>
    <property type="evidence" value="ECO:0007669"/>
    <property type="project" value="UniProtKB-KW"/>
</dbReference>
<dbReference type="Gene3D" id="1.10.260.40">
    <property type="entry name" value="lambda repressor-like DNA-binding domains"/>
    <property type="match status" value="1"/>
</dbReference>
<dbReference type="PANTHER" id="PTHR46797">
    <property type="entry name" value="HTH-TYPE TRANSCRIPTIONAL REGULATOR"/>
    <property type="match status" value="1"/>
</dbReference>
<keyword evidence="3" id="KW-0804">Transcription</keyword>
<dbReference type="CDD" id="cd00093">
    <property type="entry name" value="HTH_XRE"/>
    <property type="match status" value="1"/>
</dbReference>
<keyword evidence="1" id="KW-0805">Transcription regulation</keyword>
<dbReference type="Pfam" id="PF01381">
    <property type="entry name" value="HTH_3"/>
    <property type="match status" value="1"/>
</dbReference>
<proteinExistence type="predicted"/>
<dbReference type="GO" id="GO:0005829">
    <property type="term" value="C:cytosol"/>
    <property type="evidence" value="ECO:0007669"/>
    <property type="project" value="TreeGrafter"/>
</dbReference>
<dbReference type="SMART" id="SM00530">
    <property type="entry name" value="HTH_XRE"/>
    <property type="match status" value="1"/>
</dbReference>
<reference evidence="5" key="1">
    <citation type="submission" date="2020-05" db="EMBL/GenBank/DDBJ databases">
        <authorList>
            <person name="Chiriac C."/>
            <person name="Salcher M."/>
            <person name="Ghai R."/>
            <person name="Kavagutti S V."/>
        </authorList>
    </citation>
    <scope>NUCLEOTIDE SEQUENCE</scope>
</reference>
<evidence type="ECO:0000256" key="2">
    <source>
        <dbReference type="ARBA" id="ARBA00023125"/>
    </source>
</evidence>
<evidence type="ECO:0000256" key="3">
    <source>
        <dbReference type="ARBA" id="ARBA00023163"/>
    </source>
</evidence>
<protein>
    <submittedName>
        <fullName evidence="5">Unannotated protein</fullName>
    </submittedName>
</protein>
<accession>A0A6J6Y0R6</accession>
<dbReference type="InterPro" id="IPR001387">
    <property type="entry name" value="Cro/C1-type_HTH"/>
</dbReference>
<dbReference type="SUPFAM" id="SSF47413">
    <property type="entry name" value="lambda repressor-like DNA-binding domains"/>
    <property type="match status" value="1"/>
</dbReference>
<evidence type="ECO:0000256" key="1">
    <source>
        <dbReference type="ARBA" id="ARBA00023015"/>
    </source>
</evidence>
<feature type="domain" description="HTH cro/C1-type" evidence="4">
    <location>
        <begin position="56"/>
        <end position="110"/>
    </location>
</feature>
<dbReference type="AlphaFoldDB" id="A0A6J6Y0R6"/>
<evidence type="ECO:0000313" key="5">
    <source>
        <dbReference type="EMBL" id="CAB4799547.1"/>
    </source>
</evidence>
<dbReference type="InterPro" id="IPR050807">
    <property type="entry name" value="TransReg_Diox_bact_type"/>
</dbReference>
<dbReference type="EMBL" id="CAFAAG010000111">
    <property type="protein sequence ID" value="CAB4799547.1"/>
    <property type="molecule type" value="Genomic_DNA"/>
</dbReference>
<gene>
    <name evidence="5" type="ORF">UFOPK2975_01179</name>
</gene>
<evidence type="ECO:0000259" key="4">
    <source>
        <dbReference type="PROSITE" id="PS50943"/>
    </source>
</evidence>
<dbReference type="PANTHER" id="PTHR46797:SF23">
    <property type="entry name" value="HTH-TYPE TRANSCRIPTIONAL REGULATOR SUTR"/>
    <property type="match status" value="1"/>
</dbReference>
<keyword evidence="2" id="KW-0238">DNA-binding</keyword>
<sequence>MFSATIHILLISTINGMPKTAVKSKAKAATRSVSKPSETVLKRDVQNMRTELADRLLSLRAKHDLSQARLAELAGVDRKTINRIENGHFSPALDTLVRLSSALAVTPASLLKV</sequence>
<dbReference type="PROSITE" id="PS50943">
    <property type="entry name" value="HTH_CROC1"/>
    <property type="match status" value="1"/>
</dbReference>
<dbReference type="InterPro" id="IPR010982">
    <property type="entry name" value="Lambda_DNA-bd_dom_sf"/>
</dbReference>
<dbReference type="GO" id="GO:0003700">
    <property type="term" value="F:DNA-binding transcription factor activity"/>
    <property type="evidence" value="ECO:0007669"/>
    <property type="project" value="TreeGrafter"/>
</dbReference>
<organism evidence="5">
    <name type="scientific">freshwater metagenome</name>
    <dbReference type="NCBI Taxonomy" id="449393"/>
    <lineage>
        <taxon>unclassified sequences</taxon>
        <taxon>metagenomes</taxon>
        <taxon>ecological metagenomes</taxon>
    </lineage>
</organism>
<name>A0A6J6Y0R6_9ZZZZ</name>